<evidence type="ECO:0000313" key="6">
    <source>
        <dbReference type="Proteomes" id="UP000581135"/>
    </source>
</evidence>
<dbReference type="InterPro" id="IPR020568">
    <property type="entry name" value="Ribosomal_Su5_D2-typ_SF"/>
</dbReference>
<keyword evidence="3" id="KW-0067">ATP-binding</keyword>
<dbReference type="Gene3D" id="3.30.230.10">
    <property type="match status" value="1"/>
</dbReference>
<dbReference type="SUPFAM" id="SSF52540">
    <property type="entry name" value="P-loop containing nucleoside triphosphate hydrolases"/>
    <property type="match status" value="1"/>
</dbReference>
<evidence type="ECO:0000256" key="1">
    <source>
        <dbReference type="ARBA" id="ARBA00006354"/>
    </source>
</evidence>
<feature type="domain" description="MCM C-terminal AAA(+) ATPase" evidence="4">
    <location>
        <begin position="287"/>
        <end position="382"/>
    </location>
</feature>
<organism evidence="5 6">
    <name type="scientific">Limibacillus halophilus</name>
    <dbReference type="NCBI Taxonomy" id="1579333"/>
    <lineage>
        <taxon>Bacteria</taxon>
        <taxon>Pseudomonadati</taxon>
        <taxon>Pseudomonadota</taxon>
        <taxon>Alphaproteobacteria</taxon>
        <taxon>Rhodospirillales</taxon>
        <taxon>Rhodovibrionaceae</taxon>
        <taxon>Limibacillus</taxon>
    </lineage>
</organism>
<protein>
    <submittedName>
        <fullName evidence="5">Magnesium chelatase family protein</fullName>
    </submittedName>
</protein>
<dbReference type="InterPro" id="IPR045006">
    <property type="entry name" value="CHLI-like"/>
</dbReference>
<dbReference type="Pfam" id="PF13541">
    <property type="entry name" value="ChlI"/>
    <property type="match status" value="1"/>
</dbReference>
<proteinExistence type="inferred from homology"/>
<dbReference type="InterPro" id="IPR027417">
    <property type="entry name" value="P-loop_NTPase"/>
</dbReference>
<dbReference type="SMART" id="SM00382">
    <property type="entry name" value="AAA"/>
    <property type="match status" value="1"/>
</dbReference>
<evidence type="ECO:0000313" key="5">
    <source>
        <dbReference type="EMBL" id="MBB3064066.1"/>
    </source>
</evidence>
<dbReference type="PANTHER" id="PTHR32039">
    <property type="entry name" value="MAGNESIUM-CHELATASE SUBUNIT CHLI"/>
    <property type="match status" value="1"/>
</dbReference>
<dbReference type="AlphaFoldDB" id="A0A839SRT9"/>
<keyword evidence="2" id="KW-0547">Nucleotide-binding</keyword>
<comment type="similarity">
    <text evidence="1">Belongs to the Mg-chelatase subunits D/I family. ComM subfamily.</text>
</comment>
<dbReference type="Gene3D" id="3.40.50.300">
    <property type="entry name" value="P-loop containing nucleotide triphosphate hydrolases"/>
    <property type="match status" value="1"/>
</dbReference>
<dbReference type="NCBIfam" id="TIGR00368">
    <property type="entry name" value="YifB family Mg chelatase-like AAA ATPase"/>
    <property type="match status" value="1"/>
</dbReference>
<dbReference type="RefSeq" id="WP_183414884.1">
    <property type="nucleotide sequence ID" value="NZ_JACHXA010000001.1"/>
</dbReference>
<dbReference type="PANTHER" id="PTHR32039:SF7">
    <property type="entry name" value="COMPETENCE PROTEIN COMM"/>
    <property type="match status" value="1"/>
</dbReference>
<gene>
    <name evidence="5" type="ORF">FHR98_000331</name>
</gene>
<dbReference type="PROSITE" id="PS50051">
    <property type="entry name" value="MCM_2"/>
    <property type="match status" value="1"/>
</dbReference>
<dbReference type="InterPro" id="IPR004482">
    <property type="entry name" value="Mg_chelat-rel"/>
</dbReference>
<dbReference type="Proteomes" id="UP000581135">
    <property type="component" value="Unassembled WGS sequence"/>
</dbReference>
<evidence type="ECO:0000259" key="4">
    <source>
        <dbReference type="PROSITE" id="PS50051"/>
    </source>
</evidence>
<dbReference type="GO" id="GO:0003677">
    <property type="term" value="F:DNA binding"/>
    <property type="evidence" value="ECO:0007669"/>
    <property type="project" value="InterPro"/>
</dbReference>
<name>A0A839SRT9_9PROT</name>
<dbReference type="Pfam" id="PF13335">
    <property type="entry name" value="Mg_chelatase_C"/>
    <property type="match status" value="1"/>
</dbReference>
<reference evidence="5 6" key="1">
    <citation type="submission" date="2020-08" db="EMBL/GenBank/DDBJ databases">
        <title>Genomic Encyclopedia of Type Strains, Phase III (KMG-III): the genomes of soil and plant-associated and newly described type strains.</title>
        <authorList>
            <person name="Whitman W."/>
        </authorList>
    </citation>
    <scope>NUCLEOTIDE SEQUENCE [LARGE SCALE GENOMIC DNA]</scope>
    <source>
        <strain evidence="5 6">CECT 8803</strain>
    </source>
</reference>
<dbReference type="PRINTS" id="PR01657">
    <property type="entry name" value="MCMFAMILY"/>
</dbReference>
<evidence type="ECO:0000256" key="2">
    <source>
        <dbReference type="ARBA" id="ARBA00022741"/>
    </source>
</evidence>
<dbReference type="SUPFAM" id="SSF54211">
    <property type="entry name" value="Ribosomal protein S5 domain 2-like"/>
    <property type="match status" value="1"/>
</dbReference>
<evidence type="ECO:0000256" key="3">
    <source>
        <dbReference type="ARBA" id="ARBA00022840"/>
    </source>
</evidence>
<dbReference type="EMBL" id="JACHXA010000001">
    <property type="protein sequence ID" value="MBB3064066.1"/>
    <property type="molecule type" value="Genomic_DNA"/>
</dbReference>
<dbReference type="Pfam" id="PF01078">
    <property type="entry name" value="Mg_chelatase"/>
    <property type="match status" value="1"/>
</dbReference>
<dbReference type="InterPro" id="IPR014721">
    <property type="entry name" value="Ribsml_uS5_D2-typ_fold_subgr"/>
</dbReference>
<dbReference type="InterPro" id="IPR001208">
    <property type="entry name" value="MCM_dom"/>
</dbReference>
<dbReference type="GO" id="GO:0005524">
    <property type="term" value="F:ATP binding"/>
    <property type="evidence" value="ECO:0007669"/>
    <property type="project" value="UniProtKB-KW"/>
</dbReference>
<dbReference type="InterPro" id="IPR003593">
    <property type="entry name" value="AAA+_ATPase"/>
</dbReference>
<keyword evidence="6" id="KW-1185">Reference proteome</keyword>
<comment type="caution">
    <text evidence="5">The sequence shown here is derived from an EMBL/GenBank/DDBJ whole genome shotgun (WGS) entry which is preliminary data.</text>
</comment>
<sequence>MVARVGTVAFLGIEVIEVDVQAQLAAGLPAFTVVGLPDKAVGESRERVKAAFAALGLALPPQRITVNLAPADQLKEGSHFDLPIAIALLAAMGVLPAEEITEFVALGELALDGRISAVAGVLPAAVHALGRDKGFICPAAQGGEAAWAGGLDVLAAGDLLSLVNHFKGSQLLTAPTPTLAPSEERTLDLRDVKGQESAKRALEVAAAGGHNLLMLGPPGAGKSLLAARLPGLLPPLEPAEALEVSMIHSVAGALAAGGLLRIRPYRAPHHSASIAALTGGGLRARPGEVSLAHRGVLFLDELPEFSRQALESLRQPLEAGRVTVARANAHITYPARVQLVAAMNPCRCGYLGDAAQACNRAPRCAQDYQARISGPLFDRIDLHVEVAAVSPADLSLPPPAEDSAVIAARVAAARRVQRERYARLGEAADLPRSNAEADGRLLEEVAAPDSEGRRLLTEAAAQLRLSARGYHRVLRVARTLADLESSPTVRRLHIAEAMAYRRLQPGR</sequence>
<accession>A0A839SRT9</accession>
<dbReference type="InterPro" id="IPR000523">
    <property type="entry name" value="Mg_chelatse_chII-like_cat_dom"/>
</dbReference>
<dbReference type="InterPro" id="IPR025158">
    <property type="entry name" value="Mg_chelat-rel_C"/>
</dbReference>